<proteinExistence type="predicted"/>
<dbReference type="OrthoDB" id="7355053at2"/>
<reference evidence="2 3" key="1">
    <citation type="submission" date="2018-02" db="EMBL/GenBank/DDBJ databases">
        <title>Genomic Encyclopedia of Archaeal and Bacterial Type Strains, Phase II (KMG-II): from individual species to whole genera.</title>
        <authorList>
            <person name="Goeker M."/>
        </authorList>
    </citation>
    <scope>NUCLEOTIDE SEQUENCE [LARGE SCALE GENOMIC DNA]</scope>
    <source>
        <strain evidence="2 3">DSM 18921</strain>
    </source>
</reference>
<evidence type="ECO:0000313" key="2">
    <source>
        <dbReference type="EMBL" id="PQV58903.1"/>
    </source>
</evidence>
<dbReference type="AlphaFoldDB" id="A0A2S8SDM6"/>
<evidence type="ECO:0000256" key="1">
    <source>
        <dbReference type="SAM" id="MobiDB-lite"/>
    </source>
</evidence>
<sequence length="164" mass="17747">MGLIGRILGAPAATTAIGQAATGVAEVFTPNATKKMQAAHDAYIAALGEYGAEFQYVRDGWFDRFVNGLNRLPRPALALGTLGLFVYAMIDPDSFSRRMIGLNHVPDPLWWLLAAIVGFYFGAREAHYFRTGRPVMVAPSEPAAPGAPGGENAALDAWRQRQDR</sequence>
<dbReference type="RefSeq" id="WP_105513129.1">
    <property type="nucleotide sequence ID" value="NZ_PVEP01000001.1"/>
</dbReference>
<keyword evidence="3" id="KW-1185">Reference proteome</keyword>
<dbReference type="InterPro" id="IPR021497">
    <property type="entry name" value="GTA_holin_3TM"/>
</dbReference>
<feature type="compositionally biased region" description="Low complexity" evidence="1">
    <location>
        <begin position="140"/>
        <end position="154"/>
    </location>
</feature>
<accession>A0A2S8SDM6</accession>
<feature type="region of interest" description="Disordered" evidence="1">
    <location>
        <begin position="140"/>
        <end position="164"/>
    </location>
</feature>
<protein>
    <submittedName>
        <fullName evidence="2">Holin (3TMs family)</fullName>
    </submittedName>
</protein>
<comment type="caution">
    <text evidence="2">The sequence shown here is derived from an EMBL/GenBank/DDBJ whole genome shotgun (WGS) entry which is preliminary data.</text>
</comment>
<name>A0A2S8SDM6_9RHOB</name>
<organism evidence="2 3">
    <name type="scientific">Albidovulum denitrificans</name>
    <dbReference type="NCBI Taxonomy" id="404881"/>
    <lineage>
        <taxon>Bacteria</taxon>
        <taxon>Pseudomonadati</taxon>
        <taxon>Pseudomonadota</taxon>
        <taxon>Alphaproteobacteria</taxon>
        <taxon>Rhodobacterales</taxon>
        <taxon>Paracoccaceae</taxon>
        <taxon>Albidovulum</taxon>
    </lineage>
</organism>
<evidence type="ECO:0000313" key="3">
    <source>
        <dbReference type="Proteomes" id="UP000238338"/>
    </source>
</evidence>
<dbReference type="EMBL" id="PVEP01000001">
    <property type="protein sequence ID" value="PQV58903.1"/>
    <property type="molecule type" value="Genomic_DNA"/>
</dbReference>
<dbReference type="Proteomes" id="UP000238338">
    <property type="component" value="Unassembled WGS sequence"/>
</dbReference>
<dbReference type="Pfam" id="PF11351">
    <property type="entry name" value="GTA_holin_3TM"/>
    <property type="match status" value="1"/>
</dbReference>
<gene>
    <name evidence="2" type="ORF">LX70_00721</name>
</gene>